<dbReference type="PIRSF" id="PIRSF016958">
    <property type="entry name" value="DUF858_MeTrfase_lik"/>
    <property type="match status" value="1"/>
</dbReference>
<dbReference type="AlphaFoldDB" id="A0A316Z5M2"/>
<dbReference type="SUPFAM" id="SSF53335">
    <property type="entry name" value="S-adenosyl-L-methionine-dependent methyltransferases"/>
    <property type="match status" value="1"/>
</dbReference>
<comment type="catalytic activity">
    <reaction evidence="9">
        <text>N-terminal L-prolyl-L-prolyl-L-lysyl-[protein] + 2 S-adenosyl-L-methionine = N-terminal N,N-dimethyl-L-prolyl-L-prolyl-L-lysyl-[protein] + 2 S-adenosyl-L-homocysteine + 2 H(+)</text>
        <dbReference type="Rhea" id="RHEA:54736"/>
        <dbReference type="Rhea" id="RHEA-COMP:13787"/>
        <dbReference type="Rhea" id="RHEA-COMP:13974"/>
        <dbReference type="ChEBI" id="CHEBI:15378"/>
        <dbReference type="ChEBI" id="CHEBI:57856"/>
        <dbReference type="ChEBI" id="CHEBI:59789"/>
        <dbReference type="ChEBI" id="CHEBI:138059"/>
        <dbReference type="ChEBI" id="CHEBI:138318"/>
        <dbReference type="EC" id="2.1.1.244"/>
    </reaction>
</comment>
<name>A0A316Z5M2_9BASI</name>
<feature type="binding site" evidence="11">
    <location>
        <begin position="149"/>
        <end position="150"/>
    </location>
    <ligand>
        <name>S-adenosyl-L-methionine</name>
        <dbReference type="ChEBI" id="CHEBI:59789"/>
    </ligand>
</feature>
<feature type="binding site" evidence="11">
    <location>
        <position position="91"/>
    </location>
    <ligand>
        <name>S-adenosyl-L-methionine</name>
        <dbReference type="ChEBI" id="CHEBI:59789"/>
    </ligand>
</feature>
<feature type="binding site" evidence="11">
    <location>
        <position position="96"/>
    </location>
    <ligand>
        <name>S-adenosyl-L-methionine</name>
        <dbReference type="ChEBI" id="CHEBI:59789"/>
    </ligand>
</feature>
<keyword evidence="13" id="KW-1185">Reference proteome</keyword>
<dbReference type="InterPro" id="IPR008576">
    <property type="entry name" value="MeTrfase_NTM1"/>
</dbReference>
<evidence type="ECO:0000256" key="3">
    <source>
        <dbReference type="ARBA" id="ARBA00022679"/>
    </source>
</evidence>
<gene>
    <name evidence="12" type="ORF">FA09DRAFT_330723</name>
</gene>
<dbReference type="GeneID" id="37270263"/>
<keyword evidence="2" id="KW-0489">Methyltransferase</keyword>
<comment type="catalytic activity">
    <reaction evidence="10">
        <text>N-terminal L-alanyl-L-prolyl-L-lysyl-[protein] + 3 S-adenosyl-L-methionine = N-terminal N,N,N-trimethyl-L-alanyl-L-prolyl-L-lysyl-[protein] + 3 S-adenosyl-L-homocysteine + 3 H(+)</text>
        <dbReference type="Rhea" id="RHEA:54712"/>
        <dbReference type="Rhea" id="RHEA-COMP:13785"/>
        <dbReference type="Rhea" id="RHEA-COMP:13971"/>
        <dbReference type="ChEBI" id="CHEBI:15378"/>
        <dbReference type="ChEBI" id="CHEBI:57856"/>
        <dbReference type="ChEBI" id="CHEBI:59789"/>
        <dbReference type="ChEBI" id="CHEBI:138057"/>
        <dbReference type="ChEBI" id="CHEBI:138315"/>
        <dbReference type="EC" id="2.1.1.244"/>
    </reaction>
</comment>
<dbReference type="GO" id="GO:0071885">
    <property type="term" value="F:N-terminal protein N-methyltransferase activity"/>
    <property type="evidence" value="ECO:0007669"/>
    <property type="project" value="UniProtKB-EC"/>
</dbReference>
<evidence type="ECO:0000313" key="13">
    <source>
        <dbReference type="Proteomes" id="UP000245946"/>
    </source>
</evidence>
<feature type="binding site" evidence="11">
    <location>
        <position position="187"/>
    </location>
    <ligand>
        <name>S-adenosyl-L-methionine</name>
        <dbReference type="ChEBI" id="CHEBI:59789"/>
    </ligand>
</feature>
<dbReference type="Gene3D" id="3.40.50.150">
    <property type="entry name" value="Vaccinia Virus protein VP39"/>
    <property type="match status" value="1"/>
</dbReference>
<evidence type="ECO:0000256" key="10">
    <source>
        <dbReference type="ARBA" id="ARBA00048167"/>
    </source>
</evidence>
<evidence type="ECO:0000256" key="7">
    <source>
        <dbReference type="ARBA" id="ARBA00043129"/>
    </source>
</evidence>
<dbReference type="EMBL" id="KZ819296">
    <property type="protein sequence ID" value="PWN97080.1"/>
    <property type="molecule type" value="Genomic_DNA"/>
</dbReference>
<dbReference type="PANTHER" id="PTHR12753">
    <property type="entry name" value="AD-003 - RELATED"/>
    <property type="match status" value="1"/>
</dbReference>
<evidence type="ECO:0000256" key="8">
    <source>
        <dbReference type="ARBA" id="ARBA00047306"/>
    </source>
</evidence>
<reference evidence="12 13" key="1">
    <citation type="journal article" date="2018" name="Mol. Biol. Evol.">
        <title>Broad Genomic Sampling Reveals a Smut Pathogenic Ancestry of the Fungal Clade Ustilaginomycotina.</title>
        <authorList>
            <person name="Kijpornyongpan T."/>
            <person name="Mondo S.J."/>
            <person name="Barry K."/>
            <person name="Sandor L."/>
            <person name="Lee J."/>
            <person name="Lipzen A."/>
            <person name="Pangilinan J."/>
            <person name="LaButti K."/>
            <person name="Hainaut M."/>
            <person name="Henrissat B."/>
            <person name="Grigoriev I.V."/>
            <person name="Spatafora J.W."/>
            <person name="Aime M.C."/>
        </authorList>
    </citation>
    <scope>NUCLEOTIDE SEQUENCE [LARGE SCALE GENOMIC DNA]</scope>
    <source>
        <strain evidence="12 13">MCA 4186</strain>
    </source>
</reference>
<evidence type="ECO:0000256" key="5">
    <source>
        <dbReference type="ARBA" id="ARBA00039112"/>
    </source>
</evidence>
<protein>
    <recommendedName>
        <fullName evidence="6">Alpha N-terminal protein methyltransferase 1</fullName>
        <ecNumber evidence="5">2.1.1.244</ecNumber>
    </recommendedName>
    <alternativeName>
        <fullName evidence="7">X-Pro-Lys N-terminal protein methyltransferase 1</fullName>
    </alternativeName>
</protein>
<sequence>MSTLFHHPKPDIAGGVQYWRGVPATVDGVLGGYGNGTLPRVDALGSRSFLLRVLPRLSTVDGPARSTCSAAAAASEEAGSSRRRTRALDVGAGVGRVSRDVLSHVADEVVLVEPAENLLEEAVRSCPSWPAFKKGSTPAKSASFVLSTLQSFELQAPVDFAPPIWSDGRSGGEESGSSMQFDVIWCQWMLQHLSDPDLIKFLRSARDALVPADGAAAADAPQEKSVLSGAGCIFIKENVCSENEDGSENVWWDEEDKSITRSKQAYERVFREAGLRVVRSEVQLGLPAELFAVHMWALV</sequence>
<evidence type="ECO:0000256" key="4">
    <source>
        <dbReference type="ARBA" id="ARBA00022691"/>
    </source>
</evidence>
<evidence type="ECO:0000256" key="6">
    <source>
        <dbReference type="ARBA" id="ARBA00039449"/>
    </source>
</evidence>
<proteinExistence type="inferred from homology"/>
<dbReference type="GO" id="GO:0032259">
    <property type="term" value="P:methylation"/>
    <property type="evidence" value="ECO:0007669"/>
    <property type="project" value="UniProtKB-KW"/>
</dbReference>
<dbReference type="CDD" id="cd02440">
    <property type="entry name" value="AdoMet_MTases"/>
    <property type="match status" value="1"/>
</dbReference>
<keyword evidence="3" id="KW-0808">Transferase</keyword>
<dbReference type="InterPro" id="IPR029063">
    <property type="entry name" value="SAM-dependent_MTases_sf"/>
</dbReference>
<evidence type="ECO:0000313" key="12">
    <source>
        <dbReference type="EMBL" id="PWN97080.1"/>
    </source>
</evidence>
<keyword evidence="4 11" id="KW-0949">S-adenosyl-L-methionine</keyword>
<evidence type="ECO:0000256" key="2">
    <source>
        <dbReference type="ARBA" id="ARBA00022603"/>
    </source>
</evidence>
<dbReference type="GO" id="GO:0005737">
    <property type="term" value="C:cytoplasm"/>
    <property type="evidence" value="ECO:0007669"/>
    <property type="project" value="TreeGrafter"/>
</dbReference>
<dbReference type="OrthoDB" id="1298661at2759"/>
<comment type="similarity">
    <text evidence="1">Belongs to the methyltransferase superfamily. NTM1 family.</text>
</comment>
<dbReference type="EC" id="2.1.1.244" evidence="5"/>
<evidence type="ECO:0000256" key="11">
    <source>
        <dbReference type="PIRSR" id="PIRSR016958-1"/>
    </source>
</evidence>
<dbReference type="PANTHER" id="PTHR12753:SF0">
    <property type="entry name" value="ALPHA N-TERMINAL PROTEIN METHYLTRANSFERASE 1"/>
    <property type="match status" value="1"/>
</dbReference>
<dbReference type="STRING" id="58919.A0A316Z5M2"/>
<comment type="catalytic activity">
    <reaction evidence="8">
        <text>N-terminal L-seryl-L-prolyl-L-lysyl-[protein] + 3 S-adenosyl-L-methionine = N-terminal N,N,N-trimethyl-L-seryl-L-prolyl-L-lysyl-[protein] + 3 S-adenosyl-L-homocysteine + 3 H(+)</text>
        <dbReference type="Rhea" id="RHEA:54724"/>
        <dbReference type="Rhea" id="RHEA-COMP:13789"/>
        <dbReference type="Rhea" id="RHEA-COMP:13973"/>
        <dbReference type="ChEBI" id="CHEBI:15378"/>
        <dbReference type="ChEBI" id="CHEBI:57856"/>
        <dbReference type="ChEBI" id="CHEBI:59789"/>
        <dbReference type="ChEBI" id="CHEBI:138061"/>
        <dbReference type="ChEBI" id="CHEBI:138317"/>
        <dbReference type="EC" id="2.1.1.244"/>
    </reaction>
</comment>
<evidence type="ECO:0000256" key="9">
    <source>
        <dbReference type="ARBA" id="ARBA00047885"/>
    </source>
</evidence>
<dbReference type="Pfam" id="PF05891">
    <property type="entry name" value="Methyltransf_PK"/>
    <property type="match status" value="2"/>
</dbReference>
<accession>A0A316Z5M2</accession>
<dbReference type="RefSeq" id="XP_025597359.1">
    <property type="nucleotide sequence ID" value="XM_025742719.1"/>
</dbReference>
<dbReference type="Proteomes" id="UP000245946">
    <property type="component" value="Unassembled WGS sequence"/>
</dbReference>
<evidence type="ECO:0000256" key="1">
    <source>
        <dbReference type="ARBA" id="ARBA00009059"/>
    </source>
</evidence>
<organism evidence="12 13">
    <name type="scientific">Tilletiopsis washingtonensis</name>
    <dbReference type="NCBI Taxonomy" id="58919"/>
    <lineage>
        <taxon>Eukaryota</taxon>
        <taxon>Fungi</taxon>
        <taxon>Dikarya</taxon>
        <taxon>Basidiomycota</taxon>
        <taxon>Ustilaginomycotina</taxon>
        <taxon>Exobasidiomycetes</taxon>
        <taxon>Entylomatales</taxon>
        <taxon>Entylomatales incertae sedis</taxon>
        <taxon>Tilletiopsis</taxon>
    </lineage>
</organism>